<accession>A0ABU1R963</accession>
<proteinExistence type="predicted"/>
<keyword evidence="2" id="KW-1185">Reference proteome</keyword>
<protein>
    <submittedName>
        <fullName evidence="1">Uncharacterized protein</fullName>
    </submittedName>
</protein>
<evidence type="ECO:0000313" key="2">
    <source>
        <dbReference type="Proteomes" id="UP001264980"/>
    </source>
</evidence>
<name>A0ABU1R963_9BACT</name>
<dbReference type="RefSeq" id="WP_309992893.1">
    <property type="nucleotide sequence ID" value="NZ_JAVDTI010000009.1"/>
</dbReference>
<sequence>MNGIRYIIDSEGNKTDVVIDLKEHGQIVEDLLDSLLVKERKNEESMLFEDFIKQLVAGGKVIESSTKKPLRFGMMKGTIIMSEDFDDPLDFS</sequence>
<organism evidence="1 2">
    <name type="scientific">Dyadobacter fermentans</name>
    <dbReference type="NCBI Taxonomy" id="94254"/>
    <lineage>
        <taxon>Bacteria</taxon>
        <taxon>Pseudomonadati</taxon>
        <taxon>Bacteroidota</taxon>
        <taxon>Cytophagia</taxon>
        <taxon>Cytophagales</taxon>
        <taxon>Spirosomataceae</taxon>
        <taxon>Dyadobacter</taxon>
    </lineage>
</organism>
<evidence type="ECO:0000313" key="1">
    <source>
        <dbReference type="EMBL" id="MDR6809439.1"/>
    </source>
</evidence>
<dbReference type="Proteomes" id="UP001264980">
    <property type="component" value="Unassembled WGS sequence"/>
</dbReference>
<reference evidence="1 2" key="1">
    <citation type="submission" date="2023-07" db="EMBL/GenBank/DDBJ databases">
        <title>Sorghum-associated microbial communities from plants grown in Nebraska, USA.</title>
        <authorList>
            <person name="Schachtman D."/>
        </authorList>
    </citation>
    <scope>NUCLEOTIDE SEQUENCE [LARGE SCALE GENOMIC DNA]</scope>
    <source>
        <strain evidence="1 2">BE57</strain>
    </source>
</reference>
<gene>
    <name evidence="1" type="ORF">J2W84_006510</name>
</gene>
<dbReference type="EMBL" id="JAVDTI010000009">
    <property type="protein sequence ID" value="MDR6809439.1"/>
    <property type="molecule type" value="Genomic_DNA"/>
</dbReference>
<comment type="caution">
    <text evidence="1">The sequence shown here is derived from an EMBL/GenBank/DDBJ whole genome shotgun (WGS) entry which is preliminary data.</text>
</comment>